<proteinExistence type="predicted"/>
<dbReference type="AlphaFoldDB" id="A0A6A4S733"/>
<evidence type="ECO:0000313" key="3">
    <source>
        <dbReference type="Proteomes" id="UP000438429"/>
    </source>
</evidence>
<dbReference type="EMBL" id="VEVO01000019">
    <property type="protein sequence ID" value="KAF0026911.1"/>
    <property type="molecule type" value="Genomic_DNA"/>
</dbReference>
<gene>
    <name evidence="2" type="ORF">F2P81_021648</name>
</gene>
<name>A0A6A4S733_SCOMX</name>
<feature type="compositionally biased region" description="Polar residues" evidence="1">
    <location>
        <begin position="1"/>
        <end position="11"/>
    </location>
</feature>
<feature type="region of interest" description="Disordered" evidence="1">
    <location>
        <begin position="1"/>
        <end position="78"/>
    </location>
</feature>
<feature type="compositionally biased region" description="Polar residues" evidence="1">
    <location>
        <begin position="56"/>
        <end position="67"/>
    </location>
</feature>
<protein>
    <submittedName>
        <fullName evidence="2">Uncharacterized protein</fullName>
    </submittedName>
</protein>
<comment type="caution">
    <text evidence="2">The sequence shown here is derived from an EMBL/GenBank/DDBJ whole genome shotgun (WGS) entry which is preliminary data.</text>
</comment>
<sequence length="255" mass="29342">MRLNFPRTTSAVRKHSNEQRAATRTPHLSGIKKSRRRTGVELKGLVHIRDEERTRPSTQKSNQTQKGNMKIQRAGRQEQDCSGSEEWILLILLILLLIRTPAETLLGQEEILKRLEPTRQTQTQLFLRQQTGSLSVAQEEEEARQRWKETHRVPYVQPISERLATSVKPEECPGQFQESRQTHVFGVYRRDVINTHPSGPTWVRVKYQNHKVSTPQRLSVFDLFTPWGRDVAFYGVTANNGSSGETRQTTTSSED</sequence>
<reference evidence="2 3" key="1">
    <citation type="submission" date="2019-06" db="EMBL/GenBank/DDBJ databases">
        <title>Draft genomes of female and male turbot (Scophthalmus maximus).</title>
        <authorList>
            <person name="Xu H."/>
            <person name="Xu X.-W."/>
            <person name="Shao C."/>
            <person name="Chen S."/>
        </authorList>
    </citation>
    <scope>NUCLEOTIDE SEQUENCE [LARGE SCALE GENOMIC DNA]</scope>
    <source>
        <strain evidence="2">Ysfricsl-2016a</strain>
        <tissue evidence="2">Blood</tissue>
    </source>
</reference>
<evidence type="ECO:0000256" key="1">
    <source>
        <dbReference type="SAM" id="MobiDB-lite"/>
    </source>
</evidence>
<accession>A0A6A4S733</accession>
<dbReference type="Proteomes" id="UP000438429">
    <property type="component" value="Unassembled WGS sequence"/>
</dbReference>
<evidence type="ECO:0000313" key="2">
    <source>
        <dbReference type="EMBL" id="KAF0026911.1"/>
    </source>
</evidence>
<organism evidence="2 3">
    <name type="scientific">Scophthalmus maximus</name>
    <name type="common">Turbot</name>
    <name type="synonym">Psetta maxima</name>
    <dbReference type="NCBI Taxonomy" id="52904"/>
    <lineage>
        <taxon>Eukaryota</taxon>
        <taxon>Metazoa</taxon>
        <taxon>Chordata</taxon>
        <taxon>Craniata</taxon>
        <taxon>Vertebrata</taxon>
        <taxon>Euteleostomi</taxon>
        <taxon>Actinopterygii</taxon>
        <taxon>Neopterygii</taxon>
        <taxon>Teleostei</taxon>
        <taxon>Neoteleostei</taxon>
        <taxon>Acanthomorphata</taxon>
        <taxon>Carangaria</taxon>
        <taxon>Pleuronectiformes</taxon>
        <taxon>Pleuronectoidei</taxon>
        <taxon>Scophthalmidae</taxon>
        <taxon>Scophthalmus</taxon>
    </lineage>
</organism>